<evidence type="ECO:0008006" key="3">
    <source>
        <dbReference type="Google" id="ProtNLM"/>
    </source>
</evidence>
<name>A0ABP8V5N1_9GAMM</name>
<dbReference type="RefSeq" id="WP_345197092.1">
    <property type="nucleotide sequence ID" value="NZ_BAABFL010000423.1"/>
</dbReference>
<sequence length="309" mass="35165">MNKTVDSSHPIFSFGQRIAEWKEKHLAGLPVLQTSYWDIEPNGQFGVIGSHPQFIADYINAGLHKHMRERLCLGTISWVNAEGWHVEHCRWLREWDLAHRPTHLEAPFNDYPLTCFDMVMYNGHRWMIANVAAWLPQRMCHQRSVQQSNMMTQGNMESRGHLKAMKKKHGEDCLFHTGDPCIPPPDKPGNVLSFIDVEPKGPNQYAEYTMEDDTELTGPQLRVLCYIAKGYSAEQIKEKLDAAGGGGSQANISRHKEKLTDKLGLKSSSQKNKLTGRDFWDKLTMMGIPNTITPMFTKTPVSFLPDTDK</sequence>
<evidence type="ECO:0000313" key="1">
    <source>
        <dbReference type="EMBL" id="GAA4650839.1"/>
    </source>
</evidence>
<gene>
    <name evidence="1" type="ORF">GCM10023116_31220</name>
</gene>
<reference evidence="2" key="1">
    <citation type="journal article" date="2019" name="Int. J. Syst. Evol. Microbiol.">
        <title>The Global Catalogue of Microorganisms (GCM) 10K type strain sequencing project: providing services to taxonomists for standard genome sequencing and annotation.</title>
        <authorList>
            <consortium name="The Broad Institute Genomics Platform"/>
            <consortium name="The Broad Institute Genome Sequencing Center for Infectious Disease"/>
            <person name="Wu L."/>
            <person name="Ma J."/>
        </authorList>
    </citation>
    <scope>NUCLEOTIDE SEQUENCE [LARGE SCALE GENOMIC DNA]</scope>
    <source>
        <strain evidence="2">JCM 17805</strain>
    </source>
</reference>
<evidence type="ECO:0000313" key="2">
    <source>
        <dbReference type="Proteomes" id="UP001500604"/>
    </source>
</evidence>
<dbReference type="EMBL" id="BAABFL010000423">
    <property type="protein sequence ID" value="GAA4650839.1"/>
    <property type="molecule type" value="Genomic_DNA"/>
</dbReference>
<comment type="caution">
    <text evidence="1">The sequence shown here is derived from an EMBL/GenBank/DDBJ whole genome shotgun (WGS) entry which is preliminary data.</text>
</comment>
<accession>A0ABP8V5N1</accession>
<dbReference type="Proteomes" id="UP001500604">
    <property type="component" value="Unassembled WGS sequence"/>
</dbReference>
<organism evidence="1 2">
    <name type="scientific">Kistimonas scapharcae</name>
    <dbReference type="NCBI Taxonomy" id="1036133"/>
    <lineage>
        <taxon>Bacteria</taxon>
        <taxon>Pseudomonadati</taxon>
        <taxon>Pseudomonadota</taxon>
        <taxon>Gammaproteobacteria</taxon>
        <taxon>Oceanospirillales</taxon>
        <taxon>Endozoicomonadaceae</taxon>
        <taxon>Kistimonas</taxon>
    </lineage>
</organism>
<proteinExistence type="predicted"/>
<keyword evidence="2" id="KW-1185">Reference proteome</keyword>
<protein>
    <recommendedName>
        <fullName evidence="3">HTH luxR-type domain-containing protein</fullName>
    </recommendedName>
</protein>